<accession>A0A3B0TYD5</accession>
<proteinExistence type="predicted"/>
<dbReference type="AlphaFoldDB" id="A0A3B0TYD5"/>
<dbReference type="EMBL" id="UOEQ01000373">
    <property type="protein sequence ID" value="VAW21760.1"/>
    <property type="molecule type" value="Genomic_DNA"/>
</dbReference>
<protein>
    <submittedName>
        <fullName evidence="1">Uncharacterized protein</fullName>
    </submittedName>
</protein>
<sequence length="144" mass="15550">MSSHPSFRVAHGSKSVAAFLNNSNNPSPIASSCDLAPNSARSGSIHLTNWQGGTGKFYPVDEIGLKDFTLSDTSIYLLVLNNRAVWIGGASDLIEDSFSRSQFRQAIKLATAAYKIPCPRHEYQRVGLISDLLAGHLNPKSFAA</sequence>
<name>A0A3B0TYD5_9ZZZZ</name>
<gene>
    <name evidence="1" type="ORF">MNBD_ALPHA11-1648</name>
</gene>
<evidence type="ECO:0000313" key="1">
    <source>
        <dbReference type="EMBL" id="VAW21760.1"/>
    </source>
</evidence>
<reference evidence="1" key="1">
    <citation type="submission" date="2018-06" db="EMBL/GenBank/DDBJ databases">
        <authorList>
            <person name="Zhirakovskaya E."/>
        </authorList>
    </citation>
    <scope>NUCLEOTIDE SEQUENCE</scope>
</reference>
<organism evidence="1">
    <name type="scientific">hydrothermal vent metagenome</name>
    <dbReference type="NCBI Taxonomy" id="652676"/>
    <lineage>
        <taxon>unclassified sequences</taxon>
        <taxon>metagenomes</taxon>
        <taxon>ecological metagenomes</taxon>
    </lineage>
</organism>